<dbReference type="Proteomes" id="UP000050454">
    <property type="component" value="Unassembled WGS sequence"/>
</dbReference>
<dbReference type="OrthoDB" id="581532at2"/>
<dbReference type="PANTHER" id="PTHR14237">
    <property type="entry name" value="MOLYBDOPTERIN COFACTOR SULFURASE MOSC"/>
    <property type="match status" value="1"/>
</dbReference>
<dbReference type="STRING" id="1605367.AFM12_05435"/>
<protein>
    <recommendedName>
        <fullName evidence="1">MOSC domain-containing protein</fullName>
    </recommendedName>
</protein>
<gene>
    <name evidence="2" type="ORF">AFM12_05435</name>
</gene>
<evidence type="ECO:0000313" key="2">
    <source>
        <dbReference type="EMBL" id="KPM49996.1"/>
    </source>
</evidence>
<dbReference type="RefSeq" id="WP_055144725.1">
    <property type="nucleotide sequence ID" value="NZ_CAKZPM010000021.1"/>
</dbReference>
<dbReference type="SUPFAM" id="SSF141673">
    <property type="entry name" value="MOSC N-terminal domain-like"/>
    <property type="match status" value="1"/>
</dbReference>
<dbReference type="Pfam" id="PF03476">
    <property type="entry name" value="MOSC_N"/>
    <property type="match status" value="1"/>
</dbReference>
<dbReference type="GO" id="GO:0030170">
    <property type="term" value="F:pyridoxal phosphate binding"/>
    <property type="evidence" value="ECO:0007669"/>
    <property type="project" value="InterPro"/>
</dbReference>
<dbReference type="PROSITE" id="PS51340">
    <property type="entry name" value="MOSC"/>
    <property type="match status" value="1"/>
</dbReference>
<keyword evidence="3" id="KW-1185">Reference proteome</keyword>
<sequence>MKVTQIYIYPVKSLGGISLNNSQLSDRGLEFDRRWLLINEEGEVMTQRSYPSLVYFLTLIRKDGIGIVFSKDGSQCLIPFQTSSSKREKVSVWGDEFEMVEVSKAVSHWFSDKLGEQVRLMYQPDDSLRFIDPRYAVTDKDVVSTADGYPVLMISEASLEDLNGRLDEPVEMLRFRPNLVIDGIEAYAEDNLGSIKIGEAELIGVKNCGRCVMVTIDPKEATLGKEPLKTLSTYRKDGSKVLFGRNFLVGSNGAIQVGDSVELVTF</sequence>
<comment type="caution">
    <text evidence="2">The sequence shown here is derived from an EMBL/GenBank/DDBJ whole genome shotgun (WGS) entry which is preliminary data.</text>
</comment>
<dbReference type="GO" id="GO:0003824">
    <property type="term" value="F:catalytic activity"/>
    <property type="evidence" value="ECO:0007669"/>
    <property type="project" value="InterPro"/>
</dbReference>
<name>A0A0N8HAF1_9BACT</name>
<feature type="domain" description="MOSC" evidence="1">
    <location>
        <begin position="123"/>
        <end position="264"/>
    </location>
</feature>
<dbReference type="InterPro" id="IPR011037">
    <property type="entry name" value="Pyrv_Knase-like_insert_dom_sf"/>
</dbReference>
<organism evidence="2 3">
    <name type="scientific">Jiulongibacter sediminis</name>
    <dbReference type="NCBI Taxonomy" id="1605367"/>
    <lineage>
        <taxon>Bacteria</taxon>
        <taxon>Pseudomonadati</taxon>
        <taxon>Bacteroidota</taxon>
        <taxon>Cytophagia</taxon>
        <taxon>Cytophagales</taxon>
        <taxon>Leadbetterellaceae</taxon>
        <taxon>Jiulongibacter</taxon>
    </lineage>
</organism>
<dbReference type="GO" id="GO:0030151">
    <property type="term" value="F:molybdenum ion binding"/>
    <property type="evidence" value="ECO:0007669"/>
    <property type="project" value="InterPro"/>
</dbReference>
<dbReference type="AlphaFoldDB" id="A0A0N8HAF1"/>
<dbReference type="PATRIC" id="fig|1605367.3.peg.2444"/>
<dbReference type="InterPro" id="IPR005302">
    <property type="entry name" value="MoCF_Sase_C"/>
</dbReference>
<evidence type="ECO:0000259" key="1">
    <source>
        <dbReference type="PROSITE" id="PS51340"/>
    </source>
</evidence>
<dbReference type="InterPro" id="IPR005303">
    <property type="entry name" value="MOCOS_middle"/>
</dbReference>
<dbReference type="SUPFAM" id="SSF50800">
    <property type="entry name" value="PK beta-barrel domain-like"/>
    <property type="match status" value="1"/>
</dbReference>
<dbReference type="Pfam" id="PF03473">
    <property type="entry name" value="MOSC"/>
    <property type="match status" value="1"/>
</dbReference>
<reference evidence="2 3" key="1">
    <citation type="submission" date="2015-07" db="EMBL/GenBank/DDBJ databases">
        <title>The draft genome sequence of Leadbetterella sp. JN14-9.</title>
        <authorList>
            <person name="Liu Y."/>
            <person name="Du J."/>
            <person name="Shao Z."/>
        </authorList>
    </citation>
    <scope>NUCLEOTIDE SEQUENCE [LARGE SCALE GENOMIC DNA]</scope>
    <source>
        <strain evidence="2 3">JN14-9</strain>
    </source>
</reference>
<accession>A0A0N8HAF1</accession>
<dbReference type="PANTHER" id="PTHR14237:SF19">
    <property type="entry name" value="MITOCHONDRIAL AMIDOXIME REDUCING COMPONENT 1"/>
    <property type="match status" value="1"/>
</dbReference>
<proteinExistence type="predicted"/>
<evidence type="ECO:0000313" key="3">
    <source>
        <dbReference type="Proteomes" id="UP000050454"/>
    </source>
</evidence>
<dbReference type="EMBL" id="LGTQ01000005">
    <property type="protein sequence ID" value="KPM49996.1"/>
    <property type="molecule type" value="Genomic_DNA"/>
</dbReference>